<gene>
    <name evidence="1" type="ORF">BC6307_17860</name>
</gene>
<organism evidence="1 2">
    <name type="scientific">Sutcliffiella cohnii</name>
    <dbReference type="NCBI Taxonomy" id="33932"/>
    <lineage>
        <taxon>Bacteria</taxon>
        <taxon>Bacillati</taxon>
        <taxon>Bacillota</taxon>
        <taxon>Bacilli</taxon>
        <taxon>Bacillales</taxon>
        <taxon>Bacillaceae</taxon>
        <taxon>Sutcliffiella</taxon>
    </lineage>
</organism>
<keyword evidence="2" id="KW-1185">Reference proteome</keyword>
<evidence type="ECO:0000313" key="2">
    <source>
        <dbReference type="Proteomes" id="UP000215224"/>
    </source>
</evidence>
<accession>A0A223KUJ6</accession>
<dbReference type="KEGG" id="bcoh:BC6307_17860"/>
<proteinExistence type="predicted"/>
<dbReference type="EMBL" id="CP018866">
    <property type="protein sequence ID" value="AST92993.1"/>
    <property type="molecule type" value="Genomic_DNA"/>
</dbReference>
<protein>
    <submittedName>
        <fullName evidence="1">Uncharacterized protein</fullName>
    </submittedName>
</protein>
<reference evidence="1 2" key="1">
    <citation type="submission" date="2016-12" db="EMBL/GenBank/DDBJ databases">
        <title>The whole genome sequencing and assembly of Bacillus cohnii DSM 6307T strain.</title>
        <authorList>
            <person name="Lee Y.-J."/>
            <person name="Yi H."/>
            <person name="Bahn Y.-S."/>
            <person name="Kim J.F."/>
            <person name="Lee D.-W."/>
        </authorList>
    </citation>
    <scope>NUCLEOTIDE SEQUENCE [LARGE SCALE GENOMIC DNA]</scope>
    <source>
        <strain evidence="1 2">DSM 6307</strain>
    </source>
</reference>
<sequence length="69" mass="8307">MEIHCGECTVELKHEDLVIMNQAHTLTHSHCYKQHGSYIKDTGTYEHIKNKYWFYKKGVEQAKKRRKQK</sequence>
<dbReference type="AlphaFoldDB" id="A0A223KUJ6"/>
<dbReference type="Proteomes" id="UP000215224">
    <property type="component" value="Chromosome"/>
</dbReference>
<name>A0A223KUJ6_9BACI</name>
<evidence type="ECO:0000313" key="1">
    <source>
        <dbReference type="EMBL" id="AST92993.1"/>
    </source>
</evidence>